<dbReference type="GO" id="GO:0016874">
    <property type="term" value="F:ligase activity"/>
    <property type="evidence" value="ECO:0007669"/>
    <property type="project" value="UniProtKB-KW"/>
</dbReference>
<comment type="catalytic activity">
    <reaction evidence="5 6">
        <text>octanoyl-[ACP] + L-lysyl-[protein] = N(6)-octanoyl-L-lysyl-[protein] + holo-[ACP] + H(+)</text>
        <dbReference type="Rhea" id="RHEA:17665"/>
        <dbReference type="Rhea" id="RHEA-COMP:9636"/>
        <dbReference type="Rhea" id="RHEA-COMP:9685"/>
        <dbReference type="Rhea" id="RHEA-COMP:9752"/>
        <dbReference type="Rhea" id="RHEA-COMP:9928"/>
        <dbReference type="ChEBI" id="CHEBI:15378"/>
        <dbReference type="ChEBI" id="CHEBI:29969"/>
        <dbReference type="ChEBI" id="CHEBI:64479"/>
        <dbReference type="ChEBI" id="CHEBI:78463"/>
        <dbReference type="ChEBI" id="CHEBI:78809"/>
        <dbReference type="EC" id="2.3.1.181"/>
    </reaction>
</comment>
<evidence type="ECO:0000256" key="9">
    <source>
        <dbReference type="PIRSR" id="PIRSR016262-3"/>
    </source>
</evidence>
<dbReference type="Pfam" id="PF21948">
    <property type="entry name" value="LplA-B_cat"/>
    <property type="match status" value="1"/>
</dbReference>
<comment type="subcellular location">
    <subcellularLocation>
        <location evidence="5">Cytoplasm</location>
    </subcellularLocation>
</comment>
<evidence type="ECO:0000313" key="11">
    <source>
        <dbReference type="EMBL" id="EFL26752.1"/>
    </source>
</evidence>
<evidence type="ECO:0000259" key="10">
    <source>
        <dbReference type="PROSITE" id="PS51733"/>
    </source>
</evidence>
<dbReference type="InterPro" id="IPR020605">
    <property type="entry name" value="Octanoyltransferase_CS"/>
</dbReference>
<dbReference type="GO" id="GO:0009249">
    <property type="term" value="P:protein lipoylation"/>
    <property type="evidence" value="ECO:0007669"/>
    <property type="project" value="InterPro"/>
</dbReference>
<dbReference type="Gene3D" id="3.30.930.10">
    <property type="entry name" value="Bira Bifunctional Protein, Domain 2"/>
    <property type="match status" value="1"/>
</dbReference>
<dbReference type="PROSITE" id="PS01313">
    <property type="entry name" value="LIPB"/>
    <property type="match status" value="1"/>
</dbReference>
<dbReference type="EMBL" id="GG657754">
    <property type="protein sequence ID" value="EFL26752.1"/>
    <property type="molecule type" value="Genomic_DNA"/>
</dbReference>
<sequence>MTATSPETPPASQTRLRYVHLGFGADAVDYQEAWQEQRRVHAARFADEVPDTCLLLEHQAVYTAGRRTADNERPLDGTPVVDVDRGGKITWHGPGQLVGYPILKLPRPVDVVAHVRRLEDAMLLTCADFGVEATRVEGRSGVWVLGDPVEQRQALGGLTLDFDPRVEDEEFDPRLNGPEYAPSNAGQRREDRKLGAIGVRVAKGVTMHGFSFNCNPDNTSYDRIVPCGIRDAGVTSLSAELGREVTVAEVIPVVEKHLRAVVESSVPLPRAV</sequence>
<dbReference type="CDD" id="cd16444">
    <property type="entry name" value="LipB"/>
    <property type="match status" value="1"/>
</dbReference>
<gene>
    <name evidence="5" type="primary">lipB</name>
    <name evidence="11" type="ORF">SSOG_06466</name>
</gene>
<name>D9W8X0_9ACTN</name>
<dbReference type="NCBIfam" id="NF010925">
    <property type="entry name" value="PRK14345.1"/>
    <property type="match status" value="1"/>
</dbReference>
<dbReference type="PROSITE" id="PS51733">
    <property type="entry name" value="BPL_LPL_CATALYTIC"/>
    <property type="match status" value="1"/>
</dbReference>
<dbReference type="InterPro" id="IPR000544">
    <property type="entry name" value="Octanoyltransferase"/>
</dbReference>
<evidence type="ECO:0000256" key="6">
    <source>
        <dbReference type="PIRNR" id="PIRNR016262"/>
    </source>
</evidence>
<evidence type="ECO:0000313" key="12">
    <source>
        <dbReference type="Proteomes" id="UP000003963"/>
    </source>
</evidence>
<dbReference type="UniPathway" id="UPA00538">
    <property type="reaction ID" value="UER00592"/>
</dbReference>
<feature type="binding site" evidence="5 8">
    <location>
        <begin position="85"/>
        <end position="92"/>
    </location>
    <ligand>
        <name>substrate</name>
    </ligand>
</feature>
<accession>D9W8X0</accession>
<dbReference type="SUPFAM" id="SSF55681">
    <property type="entry name" value="Class II aaRS and biotin synthetases"/>
    <property type="match status" value="1"/>
</dbReference>
<evidence type="ECO:0000256" key="1">
    <source>
        <dbReference type="ARBA" id="ARBA00004821"/>
    </source>
</evidence>
<dbReference type="PIRSF" id="PIRSF016262">
    <property type="entry name" value="LPLase"/>
    <property type="match status" value="1"/>
</dbReference>
<feature type="binding site" evidence="5 8">
    <location>
        <begin position="209"/>
        <end position="211"/>
    </location>
    <ligand>
        <name>substrate</name>
    </ligand>
</feature>
<keyword evidence="3 5" id="KW-0012">Acyltransferase</keyword>
<dbReference type="PANTHER" id="PTHR10993">
    <property type="entry name" value="OCTANOYLTRANSFERASE"/>
    <property type="match status" value="1"/>
</dbReference>
<evidence type="ECO:0000256" key="3">
    <source>
        <dbReference type="ARBA" id="ARBA00023315"/>
    </source>
</evidence>
<comment type="miscellaneous">
    <text evidence="5">In the reaction, the free carboxyl group of octanoic acid is attached via an amide linkage to the epsilon-amino group of a specific lysine residue of lipoyl domains of lipoate-dependent enzymes.</text>
</comment>
<dbReference type="AlphaFoldDB" id="D9W8X0"/>
<comment type="pathway">
    <text evidence="1 5 6">Protein modification; protein lipoylation via endogenous pathway; protein N(6)-(lipoyl)lysine from octanoyl-[acyl-carrier-protein]: step 1/2.</text>
</comment>
<dbReference type="STRING" id="457427.SSOG_06466"/>
<protein>
    <recommendedName>
        <fullName evidence="5 6">Octanoyltransferase</fullName>
        <ecNumber evidence="5 6">2.3.1.181</ecNumber>
    </recommendedName>
    <alternativeName>
        <fullName evidence="5">Lipoate-protein ligase B</fullName>
    </alternativeName>
    <alternativeName>
        <fullName evidence="5">Lipoyl/octanoyl transferase</fullName>
    </alternativeName>
    <alternativeName>
        <fullName evidence="5">Octanoyl-[acyl-carrier-protein]-protein N-octanoyltransferase</fullName>
    </alternativeName>
</protein>
<evidence type="ECO:0000256" key="2">
    <source>
        <dbReference type="ARBA" id="ARBA00022679"/>
    </source>
</evidence>
<dbReference type="GO" id="GO:0005737">
    <property type="term" value="C:cytoplasm"/>
    <property type="evidence" value="ECO:0007669"/>
    <property type="project" value="UniProtKB-SubCell"/>
</dbReference>
<evidence type="ECO:0000256" key="7">
    <source>
        <dbReference type="PIRSR" id="PIRSR016262-1"/>
    </source>
</evidence>
<reference evidence="11 12" key="1">
    <citation type="submission" date="2009-02" db="EMBL/GenBank/DDBJ databases">
        <title>Annotation of Streptomyces hygroscopicus strain ATCC 53653.</title>
        <authorList>
            <consortium name="The Broad Institute Genome Sequencing Platform"/>
            <consortium name="Broad Institute Microbial Sequencing Center"/>
            <person name="Fischbach M."/>
            <person name="Godfrey P."/>
            <person name="Ward D."/>
            <person name="Young S."/>
            <person name="Zeng Q."/>
            <person name="Koehrsen M."/>
            <person name="Alvarado L."/>
            <person name="Berlin A.M."/>
            <person name="Bochicchio J."/>
            <person name="Borenstein D."/>
            <person name="Chapman S.B."/>
            <person name="Chen Z."/>
            <person name="Engels R."/>
            <person name="Freedman E."/>
            <person name="Gellesch M."/>
            <person name="Goldberg J."/>
            <person name="Griggs A."/>
            <person name="Gujja S."/>
            <person name="Heilman E.R."/>
            <person name="Heiman D.I."/>
            <person name="Hepburn T.A."/>
            <person name="Howarth C."/>
            <person name="Jen D."/>
            <person name="Larson L."/>
            <person name="Lewis B."/>
            <person name="Mehta T."/>
            <person name="Park D."/>
            <person name="Pearson M."/>
            <person name="Richards J."/>
            <person name="Roberts A."/>
            <person name="Saif S."/>
            <person name="Shea T.D."/>
            <person name="Shenoy N."/>
            <person name="Sisk P."/>
            <person name="Stolte C."/>
            <person name="Sykes S.N."/>
            <person name="Thomson T."/>
            <person name="Walk T."/>
            <person name="White J."/>
            <person name="Yandava C."/>
            <person name="Straight P."/>
            <person name="Clardy J."/>
            <person name="Hung D."/>
            <person name="Kolter R."/>
            <person name="Mekalanos J."/>
            <person name="Walker S."/>
            <person name="Walsh C.T."/>
            <person name="Wieland-Brown L.C."/>
            <person name="Haas B."/>
            <person name="Nusbaum C."/>
            <person name="Birren B."/>
        </authorList>
    </citation>
    <scope>NUCLEOTIDE SEQUENCE [LARGE SCALE GENOMIC DNA]</scope>
    <source>
        <strain evidence="11 12">ATCC 53653</strain>
    </source>
</reference>
<dbReference type="HAMAP" id="MF_00013">
    <property type="entry name" value="LipB"/>
    <property type="match status" value="1"/>
</dbReference>
<dbReference type="InterPro" id="IPR045864">
    <property type="entry name" value="aa-tRNA-synth_II/BPL/LPL"/>
</dbReference>
<dbReference type="RefSeq" id="WP_009718552.1">
    <property type="nucleotide sequence ID" value="NZ_GG657754.1"/>
</dbReference>
<feature type="site" description="Lowers pKa of active site Cys" evidence="5 9">
    <location>
        <position position="193"/>
    </location>
</feature>
<dbReference type="HOGENOM" id="CLU_035168_2_1_11"/>
<feature type="active site" description="Acyl-thioester intermediate" evidence="5 7">
    <location>
        <position position="227"/>
    </location>
</feature>
<keyword evidence="2 5" id="KW-0808">Transferase</keyword>
<evidence type="ECO:0000256" key="4">
    <source>
        <dbReference type="ARBA" id="ARBA00024732"/>
    </source>
</evidence>
<dbReference type="Proteomes" id="UP000003963">
    <property type="component" value="Unassembled WGS sequence"/>
</dbReference>
<proteinExistence type="inferred from homology"/>
<evidence type="ECO:0000256" key="8">
    <source>
        <dbReference type="PIRSR" id="PIRSR016262-2"/>
    </source>
</evidence>
<feature type="binding site" evidence="5 8">
    <location>
        <begin position="196"/>
        <end position="198"/>
    </location>
    <ligand>
        <name>substrate</name>
    </ligand>
</feature>
<dbReference type="PANTHER" id="PTHR10993:SF7">
    <property type="entry name" value="LIPOYLTRANSFERASE 2, MITOCHONDRIAL-RELATED"/>
    <property type="match status" value="1"/>
</dbReference>
<dbReference type="EC" id="2.3.1.181" evidence="5 6"/>
<evidence type="ECO:0000256" key="5">
    <source>
        <dbReference type="HAMAP-Rule" id="MF_00013"/>
    </source>
</evidence>
<comment type="similarity">
    <text evidence="5 6">Belongs to the LipB family.</text>
</comment>
<keyword evidence="5" id="KW-0963">Cytoplasm</keyword>
<organism evidence="11 12">
    <name type="scientific">Streptomyces himastatinicus ATCC 53653</name>
    <dbReference type="NCBI Taxonomy" id="457427"/>
    <lineage>
        <taxon>Bacteria</taxon>
        <taxon>Bacillati</taxon>
        <taxon>Actinomycetota</taxon>
        <taxon>Actinomycetes</taxon>
        <taxon>Kitasatosporales</taxon>
        <taxon>Streptomycetaceae</taxon>
        <taxon>Streptomyces</taxon>
        <taxon>Streptomyces violaceusniger group</taxon>
    </lineage>
</organism>
<comment type="function">
    <text evidence="4 5 6">Catalyzes the transfer of endogenously produced octanoic acid from octanoyl-acyl-carrier-protein onto the lipoyl domains of lipoate-dependent enzymes. Lipoyl-ACP can also act as a substrate although octanoyl-ACP is likely to be the physiological substrate.</text>
</comment>
<keyword evidence="12" id="KW-1185">Reference proteome</keyword>
<feature type="domain" description="BPL/LPL catalytic" evidence="10">
    <location>
        <begin position="47"/>
        <end position="266"/>
    </location>
</feature>
<dbReference type="InterPro" id="IPR004143">
    <property type="entry name" value="BPL_LPL_catalytic"/>
</dbReference>
<keyword evidence="11" id="KW-0436">Ligase</keyword>
<dbReference type="GO" id="GO:0033819">
    <property type="term" value="F:lipoyl(octanoyl) transferase activity"/>
    <property type="evidence" value="ECO:0007669"/>
    <property type="project" value="UniProtKB-EC"/>
</dbReference>